<evidence type="ECO:0000313" key="8">
    <source>
        <dbReference type="EMBL" id="CBK43757.1"/>
    </source>
</evidence>
<evidence type="ECO:0000256" key="2">
    <source>
        <dbReference type="ARBA" id="ARBA00022722"/>
    </source>
</evidence>
<dbReference type="STRING" id="330214.NIDE4088"/>
<gene>
    <name evidence="7" type="primary">ybeY</name>
    <name evidence="8" type="ORF">NIDE4088</name>
</gene>
<name>D8P8C5_9BACT</name>
<dbReference type="AlphaFoldDB" id="D8P8C5"/>
<evidence type="ECO:0000256" key="5">
    <source>
        <dbReference type="ARBA" id="ARBA00022801"/>
    </source>
</evidence>
<reference evidence="8 9" key="1">
    <citation type="journal article" date="2010" name="Proc. Natl. Acad. Sci. U.S.A.">
        <title>A Nitrospira metagenome illuminates the physiology and evolution of globally important nitrite-oxidizing bacteria.</title>
        <authorList>
            <person name="Lucker S."/>
            <person name="Wagner M."/>
            <person name="Maixner F."/>
            <person name="Pelletier E."/>
            <person name="Koch H."/>
            <person name="Vacherie B."/>
            <person name="Rattei T."/>
            <person name="Sinninghe Damste J."/>
            <person name="Spieck E."/>
            <person name="Le Paslier D."/>
            <person name="Daims H."/>
        </authorList>
    </citation>
    <scope>NUCLEOTIDE SEQUENCE [LARGE SCALE GENOMIC DNA]</scope>
</reference>
<evidence type="ECO:0000313" key="9">
    <source>
        <dbReference type="Proteomes" id="UP000001660"/>
    </source>
</evidence>
<dbReference type="PANTHER" id="PTHR46986:SF1">
    <property type="entry name" value="ENDORIBONUCLEASE YBEY, CHLOROPLASTIC"/>
    <property type="match status" value="1"/>
</dbReference>
<dbReference type="HOGENOM" id="CLU_106710_3_1_0"/>
<keyword evidence="7" id="KW-0963">Cytoplasm</keyword>
<keyword evidence="2 7" id="KW-0540">Nuclease</keyword>
<sequence>MPVVIGMRQTRRPLRLGALKKFALQVLQAAGEAETLLSLEIVGDVRMRRLNRTFRHRDKTTDVLAFATREGPGPPSSLLGDVVISLPQAIRQARRHGQGVDHELAVLLIHGILHLCGYDHERSEAEAQRMSRREKALLRAVAPVPRLLVPRGSDRV</sequence>
<feature type="binding site" evidence="7">
    <location>
        <position position="120"/>
    </location>
    <ligand>
        <name>Zn(2+)</name>
        <dbReference type="ChEBI" id="CHEBI:29105"/>
        <note>catalytic</note>
    </ligand>
</feature>
<dbReference type="EMBL" id="FP929003">
    <property type="protein sequence ID" value="CBK43757.1"/>
    <property type="molecule type" value="Genomic_DNA"/>
</dbReference>
<dbReference type="Pfam" id="PF02130">
    <property type="entry name" value="YbeY"/>
    <property type="match status" value="1"/>
</dbReference>
<dbReference type="NCBIfam" id="TIGR00043">
    <property type="entry name" value="rRNA maturation RNase YbeY"/>
    <property type="match status" value="1"/>
</dbReference>
<dbReference type="GO" id="GO:0004521">
    <property type="term" value="F:RNA endonuclease activity"/>
    <property type="evidence" value="ECO:0007669"/>
    <property type="project" value="UniProtKB-UniRule"/>
</dbReference>
<feature type="binding site" evidence="7">
    <location>
        <position position="114"/>
    </location>
    <ligand>
        <name>Zn(2+)</name>
        <dbReference type="ChEBI" id="CHEBI:29105"/>
        <note>catalytic</note>
    </ligand>
</feature>
<keyword evidence="3 7" id="KW-0479">Metal-binding</keyword>
<dbReference type="KEGG" id="nde:NIDE4088"/>
<dbReference type="EC" id="3.1.-.-" evidence="7"/>
<accession>D8P8C5</accession>
<comment type="similarity">
    <text evidence="1 7">Belongs to the endoribonuclease YbeY family.</text>
</comment>
<dbReference type="InterPro" id="IPR023091">
    <property type="entry name" value="MetalPrtase_cat_dom_sf_prd"/>
</dbReference>
<dbReference type="Gene3D" id="3.40.390.30">
    <property type="entry name" value="Metalloproteases ('zincins'), catalytic domain"/>
    <property type="match status" value="1"/>
</dbReference>
<keyword evidence="6 7" id="KW-0862">Zinc</keyword>
<keyword evidence="7" id="KW-0690">Ribosome biogenesis</keyword>
<dbReference type="Proteomes" id="UP000001660">
    <property type="component" value="Chromosome"/>
</dbReference>
<dbReference type="GO" id="GO:0008270">
    <property type="term" value="F:zinc ion binding"/>
    <property type="evidence" value="ECO:0007669"/>
    <property type="project" value="UniProtKB-UniRule"/>
</dbReference>
<dbReference type="GO" id="GO:0005737">
    <property type="term" value="C:cytoplasm"/>
    <property type="evidence" value="ECO:0007669"/>
    <property type="project" value="UniProtKB-SubCell"/>
</dbReference>
<dbReference type="GO" id="GO:0006364">
    <property type="term" value="P:rRNA processing"/>
    <property type="evidence" value="ECO:0007669"/>
    <property type="project" value="UniProtKB-UniRule"/>
</dbReference>
<comment type="cofactor">
    <cofactor evidence="7">
        <name>Zn(2+)</name>
        <dbReference type="ChEBI" id="CHEBI:29105"/>
    </cofactor>
    <text evidence="7">Binds 1 zinc ion.</text>
</comment>
<evidence type="ECO:0000256" key="6">
    <source>
        <dbReference type="ARBA" id="ARBA00022833"/>
    </source>
</evidence>
<protein>
    <recommendedName>
        <fullName evidence="7">Endoribonuclease YbeY</fullName>
        <ecNumber evidence="7">3.1.-.-</ecNumber>
    </recommendedName>
</protein>
<feature type="binding site" evidence="7">
    <location>
        <position position="110"/>
    </location>
    <ligand>
        <name>Zn(2+)</name>
        <dbReference type="ChEBI" id="CHEBI:29105"/>
        <note>catalytic</note>
    </ligand>
</feature>
<dbReference type="PANTHER" id="PTHR46986">
    <property type="entry name" value="ENDORIBONUCLEASE YBEY, CHLOROPLASTIC"/>
    <property type="match status" value="1"/>
</dbReference>
<dbReference type="HAMAP" id="MF_00009">
    <property type="entry name" value="Endoribonucl_YbeY"/>
    <property type="match status" value="1"/>
</dbReference>
<dbReference type="eggNOG" id="COG0319">
    <property type="taxonomic scope" value="Bacteria"/>
</dbReference>
<proteinExistence type="inferred from homology"/>
<dbReference type="SUPFAM" id="SSF55486">
    <property type="entry name" value="Metalloproteases ('zincins'), catalytic domain"/>
    <property type="match status" value="1"/>
</dbReference>
<keyword evidence="7" id="KW-0698">rRNA processing</keyword>
<evidence type="ECO:0000256" key="3">
    <source>
        <dbReference type="ARBA" id="ARBA00022723"/>
    </source>
</evidence>
<evidence type="ECO:0000256" key="4">
    <source>
        <dbReference type="ARBA" id="ARBA00022759"/>
    </source>
</evidence>
<keyword evidence="4 7" id="KW-0255">Endonuclease</keyword>
<keyword evidence="5 7" id="KW-0378">Hydrolase</keyword>
<comment type="function">
    <text evidence="7">Single strand-specific metallo-endoribonuclease involved in late-stage 70S ribosome quality control and in maturation of the 3' terminus of the 16S rRNA.</text>
</comment>
<dbReference type="GO" id="GO:0004222">
    <property type="term" value="F:metalloendopeptidase activity"/>
    <property type="evidence" value="ECO:0007669"/>
    <property type="project" value="InterPro"/>
</dbReference>
<evidence type="ECO:0000256" key="7">
    <source>
        <dbReference type="HAMAP-Rule" id="MF_00009"/>
    </source>
</evidence>
<evidence type="ECO:0000256" key="1">
    <source>
        <dbReference type="ARBA" id="ARBA00010875"/>
    </source>
</evidence>
<comment type="subcellular location">
    <subcellularLocation>
        <location evidence="7">Cytoplasm</location>
    </subcellularLocation>
</comment>
<dbReference type="InterPro" id="IPR002036">
    <property type="entry name" value="YbeY"/>
</dbReference>
<dbReference type="OrthoDB" id="9807740at2"/>
<keyword evidence="9" id="KW-1185">Reference proteome</keyword>
<organism evidence="8 9">
    <name type="scientific">Nitrospira defluvii</name>
    <dbReference type="NCBI Taxonomy" id="330214"/>
    <lineage>
        <taxon>Bacteria</taxon>
        <taxon>Pseudomonadati</taxon>
        <taxon>Nitrospirota</taxon>
        <taxon>Nitrospiria</taxon>
        <taxon>Nitrospirales</taxon>
        <taxon>Nitrospiraceae</taxon>
        <taxon>Nitrospira</taxon>
    </lineage>
</organism>